<sequence>DRDDYQPSISGPHYHVYYEEAGYYSDKIGFPVTETISPDDLAGYWNFFCEKLNVVPVGKMPMPLEDESGQLGLGI</sequence>
<evidence type="ECO:0000313" key="1">
    <source>
        <dbReference type="EMBL" id="MFC5755100.1"/>
    </source>
</evidence>
<evidence type="ECO:0000313" key="2">
    <source>
        <dbReference type="Proteomes" id="UP001596074"/>
    </source>
</evidence>
<dbReference type="Proteomes" id="UP001596074">
    <property type="component" value="Unassembled WGS sequence"/>
</dbReference>
<keyword evidence="2" id="KW-1185">Reference proteome</keyword>
<gene>
    <name evidence="1" type="ORF">ACFPZN_56660</name>
</gene>
<feature type="non-terminal residue" evidence="1">
    <location>
        <position position="1"/>
    </location>
</feature>
<comment type="caution">
    <text evidence="1">The sequence shown here is derived from an EMBL/GenBank/DDBJ whole genome shotgun (WGS) entry which is preliminary data.</text>
</comment>
<protein>
    <submittedName>
        <fullName evidence="1">Uncharacterized protein</fullName>
    </submittedName>
</protein>
<proteinExistence type="predicted"/>
<dbReference type="RefSeq" id="WP_378293798.1">
    <property type="nucleotide sequence ID" value="NZ_JBHSON010000334.1"/>
</dbReference>
<organism evidence="1 2">
    <name type="scientific">Actinomadura rugatobispora</name>
    <dbReference type="NCBI Taxonomy" id="1994"/>
    <lineage>
        <taxon>Bacteria</taxon>
        <taxon>Bacillati</taxon>
        <taxon>Actinomycetota</taxon>
        <taxon>Actinomycetes</taxon>
        <taxon>Streptosporangiales</taxon>
        <taxon>Thermomonosporaceae</taxon>
        <taxon>Actinomadura</taxon>
    </lineage>
</organism>
<accession>A0ABW1AKY5</accession>
<name>A0ABW1AKY5_9ACTN</name>
<dbReference type="EMBL" id="JBHSON010000334">
    <property type="protein sequence ID" value="MFC5755100.1"/>
    <property type="molecule type" value="Genomic_DNA"/>
</dbReference>
<reference evidence="2" key="1">
    <citation type="journal article" date="2019" name="Int. J. Syst. Evol. Microbiol.">
        <title>The Global Catalogue of Microorganisms (GCM) 10K type strain sequencing project: providing services to taxonomists for standard genome sequencing and annotation.</title>
        <authorList>
            <consortium name="The Broad Institute Genomics Platform"/>
            <consortium name="The Broad Institute Genome Sequencing Center for Infectious Disease"/>
            <person name="Wu L."/>
            <person name="Ma J."/>
        </authorList>
    </citation>
    <scope>NUCLEOTIDE SEQUENCE [LARGE SCALE GENOMIC DNA]</scope>
    <source>
        <strain evidence="2">KCTC 42087</strain>
    </source>
</reference>